<dbReference type="EMBL" id="GGFM01010450">
    <property type="protein sequence ID" value="MBW31201.1"/>
    <property type="molecule type" value="Transcribed_RNA"/>
</dbReference>
<name>A0A2M3ZRN3_9DIPT</name>
<protein>
    <submittedName>
        <fullName evidence="2">Putative secreted peptide</fullName>
    </submittedName>
</protein>
<accession>A0A2M3ZRN3</accession>
<feature type="signal peptide" evidence="1">
    <location>
        <begin position="1"/>
        <end position="18"/>
    </location>
</feature>
<proteinExistence type="predicted"/>
<keyword evidence="1" id="KW-0732">Signal</keyword>
<organism evidence="2">
    <name type="scientific">Anopheles braziliensis</name>
    <dbReference type="NCBI Taxonomy" id="58242"/>
    <lineage>
        <taxon>Eukaryota</taxon>
        <taxon>Metazoa</taxon>
        <taxon>Ecdysozoa</taxon>
        <taxon>Arthropoda</taxon>
        <taxon>Hexapoda</taxon>
        <taxon>Insecta</taxon>
        <taxon>Pterygota</taxon>
        <taxon>Neoptera</taxon>
        <taxon>Endopterygota</taxon>
        <taxon>Diptera</taxon>
        <taxon>Nematocera</taxon>
        <taxon>Culicoidea</taxon>
        <taxon>Culicidae</taxon>
        <taxon>Anophelinae</taxon>
        <taxon>Anopheles</taxon>
    </lineage>
</organism>
<evidence type="ECO:0000256" key="1">
    <source>
        <dbReference type="SAM" id="SignalP"/>
    </source>
</evidence>
<dbReference type="AlphaFoldDB" id="A0A2M3ZRN3"/>
<reference evidence="2" key="1">
    <citation type="submission" date="2018-01" db="EMBL/GenBank/DDBJ databases">
        <title>An insight into the sialome of Amazonian anophelines.</title>
        <authorList>
            <person name="Ribeiro J.M."/>
            <person name="Scarpassa V."/>
            <person name="Calvo E."/>
        </authorList>
    </citation>
    <scope>NUCLEOTIDE SEQUENCE</scope>
    <source>
        <tissue evidence="2">Salivary glands</tissue>
    </source>
</reference>
<evidence type="ECO:0000313" key="2">
    <source>
        <dbReference type="EMBL" id="MBW31201.1"/>
    </source>
</evidence>
<sequence>MSHHWWWWLRCLNRRVNSVRYYIAIVVLTSDGMRKHRGACRIARRFVLWNLLNLLDRFDDRIANHAATTTVRTGGSEQWF</sequence>
<feature type="chain" id="PRO_5014656303" evidence="1">
    <location>
        <begin position="19"/>
        <end position="80"/>
    </location>
</feature>